<dbReference type="Pfam" id="PF00248">
    <property type="entry name" value="Aldo_ket_red"/>
    <property type="match status" value="1"/>
</dbReference>
<feature type="compositionally biased region" description="Low complexity" evidence="4">
    <location>
        <begin position="339"/>
        <end position="351"/>
    </location>
</feature>
<keyword evidence="3" id="KW-0560">Oxidoreductase</keyword>
<accession>A0A8H6RY96</accession>
<dbReference type="Gene3D" id="3.20.20.100">
    <property type="entry name" value="NADP-dependent oxidoreductase domain"/>
    <property type="match status" value="1"/>
</dbReference>
<feature type="region of interest" description="Disordered" evidence="4">
    <location>
        <begin position="325"/>
        <end position="386"/>
    </location>
</feature>
<gene>
    <name evidence="7" type="ORF">MIND_01431400</name>
</gene>
<evidence type="ECO:0000256" key="5">
    <source>
        <dbReference type="SAM" id="SignalP"/>
    </source>
</evidence>
<dbReference type="GO" id="GO:0016491">
    <property type="term" value="F:oxidoreductase activity"/>
    <property type="evidence" value="ECO:0007669"/>
    <property type="project" value="UniProtKB-KW"/>
</dbReference>
<organism evidence="7 8">
    <name type="scientific">Mycena indigotica</name>
    <dbReference type="NCBI Taxonomy" id="2126181"/>
    <lineage>
        <taxon>Eukaryota</taxon>
        <taxon>Fungi</taxon>
        <taxon>Dikarya</taxon>
        <taxon>Basidiomycota</taxon>
        <taxon>Agaricomycotina</taxon>
        <taxon>Agaricomycetes</taxon>
        <taxon>Agaricomycetidae</taxon>
        <taxon>Agaricales</taxon>
        <taxon>Marasmiineae</taxon>
        <taxon>Mycenaceae</taxon>
        <taxon>Mycena</taxon>
    </lineage>
</organism>
<evidence type="ECO:0000313" key="7">
    <source>
        <dbReference type="EMBL" id="KAF7288492.1"/>
    </source>
</evidence>
<dbReference type="Proteomes" id="UP000636479">
    <property type="component" value="Unassembled WGS sequence"/>
</dbReference>
<comment type="similarity">
    <text evidence="1">Belongs to the shaker potassium channel beta subunit family.</text>
</comment>
<feature type="signal peptide" evidence="5">
    <location>
        <begin position="1"/>
        <end position="18"/>
    </location>
</feature>
<feature type="compositionally biased region" description="Basic residues" evidence="4">
    <location>
        <begin position="352"/>
        <end position="372"/>
    </location>
</feature>
<feature type="domain" description="NADP-dependent oxidoreductase" evidence="6">
    <location>
        <begin position="437"/>
        <end position="634"/>
    </location>
</feature>
<dbReference type="SUPFAM" id="SSF51430">
    <property type="entry name" value="NAD(P)-linked oxidoreductase"/>
    <property type="match status" value="1"/>
</dbReference>
<evidence type="ECO:0000259" key="6">
    <source>
        <dbReference type="Pfam" id="PF00248"/>
    </source>
</evidence>
<evidence type="ECO:0000256" key="1">
    <source>
        <dbReference type="ARBA" id="ARBA00006515"/>
    </source>
</evidence>
<dbReference type="InterPro" id="IPR036812">
    <property type="entry name" value="NAD(P)_OxRdtase_dom_sf"/>
</dbReference>
<dbReference type="InterPro" id="IPR023210">
    <property type="entry name" value="NADP_OxRdtase_dom"/>
</dbReference>
<feature type="chain" id="PRO_5034670650" evidence="5">
    <location>
        <begin position="19"/>
        <end position="728"/>
    </location>
</feature>
<evidence type="ECO:0000256" key="3">
    <source>
        <dbReference type="ARBA" id="ARBA00023002"/>
    </source>
</evidence>
<evidence type="ECO:0000313" key="8">
    <source>
        <dbReference type="Proteomes" id="UP000636479"/>
    </source>
</evidence>
<dbReference type="PANTHER" id="PTHR43150">
    <property type="entry name" value="HYPERKINETIC, ISOFORM M"/>
    <property type="match status" value="1"/>
</dbReference>
<dbReference type="InterPro" id="IPR005399">
    <property type="entry name" value="K_chnl_volt-dep_bsu_KCNAB-rel"/>
</dbReference>
<reference evidence="7" key="1">
    <citation type="submission" date="2020-05" db="EMBL/GenBank/DDBJ databases">
        <title>Mycena genomes resolve the evolution of fungal bioluminescence.</title>
        <authorList>
            <person name="Tsai I.J."/>
        </authorList>
    </citation>
    <scope>NUCLEOTIDE SEQUENCE</scope>
    <source>
        <strain evidence="7">171206Taipei</strain>
    </source>
</reference>
<dbReference type="EMBL" id="JACAZF010000022">
    <property type="protein sequence ID" value="KAF7288492.1"/>
    <property type="molecule type" value="Genomic_DNA"/>
</dbReference>
<keyword evidence="5" id="KW-0732">Signal</keyword>
<proteinExistence type="inferred from homology"/>
<dbReference type="PANTHER" id="PTHR43150:SF2">
    <property type="entry name" value="HYPERKINETIC, ISOFORM M"/>
    <property type="match status" value="1"/>
</dbReference>
<dbReference type="OrthoDB" id="1720422at2759"/>
<protein>
    <submittedName>
        <fullName evidence="7">Aldo-ket-red domain-containing protein</fullName>
    </submittedName>
</protein>
<comment type="caution">
    <text evidence="7">The sequence shown here is derived from an EMBL/GenBank/DDBJ whole genome shotgun (WGS) entry which is preliminary data.</text>
</comment>
<dbReference type="RefSeq" id="XP_037212900.1">
    <property type="nucleotide sequence ID" value="XM_037370694.1"/>
</dbReference>
<dbReference type="AlphaFoldDB" id="A0A8H6RY96"/>
<keyword evidence="8" id="KW-1185">Reference proteome</keyword>
<name>A0A8H6RY96_9AGAR</name>
<keyword evidence="2" id="KW-0521">NADP</keyword>
<sequence length="728" mass="80012">MMWWKSGAAGAFPAASCALDIRLPVSELVFRFAIGDSEPEGDLWSWIHILDLAMLVKFTWCIDKRLLSLARLSREDVVFPRVRHLVLRIQNSLVLTHSGIEQLPRTFPGLEQLCVQVIDGPYNTEMAASEPACVLPCVRELTTACKVLPAVLPCTPFVNKLKIWNEAAGRLLFTLQRIERYIPPTITNVALQSDNGNYSLWSGILAFFPNLRTLDFRVKESSGDSRPSEAPHFLASLSTILPPTLESLRVHIWSSRAVLPGGQTGRVGLSRLPSADELQAELLKGASRSRDGLRRSIWRGLSNPSLFAGESDTQGGGLYWAETSGVKSAADGPDGKQQGTTGRGTSFSRSTAPHRRRSAFRRHHRPVRRRCNRFPFHSSPPAPMSSPVPVFDAKSDALPPVGPQRSARAALLSRRLSVFAHSPLALAELSTGLTLGGSVVGESVKDIMQAAFENGINMFDTAEDYQKGAAERKCAGHAIKELGWRRTDLVISTKIFWSHEPGTGPNDTGLSHKHVIEGTKACLRRLQMDYVDVIFAHLPMEEIVRAFNYVIDQGWAFYWGTSEWSAHQIEEAHHVATRLNLIAPIAEQCKHNMFHRERPEKEYAPLYAKYGLGTTAFSALQGGLLTGKTARAATTVPMFRGATEGPQGEELLWKVRLLSQIAAGASFLPDLLNSGRNRAGARLEANLGALEVLPKLDAAVLARIEAVLGNHPQEPETYGHPPLDQGIL</sequence>
<evidence type="ECO:0000256" key="4">
    <source>
        <dbReference type="SAM" id="MobiDB-lite"/>
    </source>
</evidence>
<dbReference type="GeneID" id="59353210"/>
<evidence type="ECO:0000256" key="2">
    <source>
        <dbReference type="ARBA" id="ARBA00022857"/>
    </source>
</evidence>